<dbReference type="STRING" id="485915.Dret_1135"/>
<sequence length="298" mass="31489">MAAYILHLAVLGGMYVLLAASLNIPVGLSGQVSLGHGAFFGIGAYISGLLAMHYTIVPFPLLLVLAGLGSAAVAVLLSPPALKLKDEYLAVVTLGFGLIFELGLKNLAFTGGTDGLYGLPNFGMQGADFLWWVWGAVTLCLFVTSRLRKGQFGRNLTAIKESERTARTLGIAPLPLKVGCFALSALFAGIAGSLYAHYITFINPGVFGLHTSILLLCMVVLGGMGTVLGPLAGGILLFLLPELLQEFADYQDLVYGGLLIVILIFRPQGLLGRAPGQGRRRFPLRRRTQSAPASTSNA</sequence>
<keyword evidence="2" id="KW-1003">Cell membrane</keyword>
<dbReference type="GO" id="GO:0005886">
    <property type="term" value="C:plasma membrane"/>
    <property type="evidence" value="ECO:0007669"/>
    <property type="project" value="UniProtKB-SubCell"/>
</dbReference>
<evidence type="ECO:0000313" key="9">
    <source>
        <dbReference type="Proteomes" id="UP000001052"/>
    </source>
</evidence>
<keyword evidence="3 7" id="KW-0812">Transmembrane</keyword>
<keyword evidence="4 7" id="KW-1133">Transmembrane helix</keyword>
<gene>
    <name evidence="8" type="ordered locus">Dret_1135</name>
</gene>
<evidence type="ECO:0000256" key="2">
    <source>
        <dbReference type="ARBA" id="ARBA00022475"/>
    </source>
</evidence>
<feature type="transmembrane region" description="Helical" evidence="7">
    <location>
        <begin position="38"/>
        <end position="56"/>
    </location>
</feature>
<feature type="transmembrane region" description="Helical" evidence="7">
    <location>
        <begin position="168"/>
        <end position="193"/>
    </location>
</feature>
<feature type="compositionally biased region" description="Polar residues" evidence="6">
    <location>
        <begin position="289"/>
        <end position="298"/>
    </location>
</feature>
<protein>
    <submittedName>
        <fullName evidence="8">Inner-membrane translocator</fullName>
    </submittedName>
</protein>
<evidence type="ECO:0000256" key="5">
    <source>
        <dbReference type="ARBA" id="ARBA00023136"/>
    </source>
</evidence>
<dbReference type="InterPro" id="IPR043428">
    <property type="entry name" value="LivM-like"/>
</dbReference>
<dbReference type="Pfam" id="PF02653">
    <property type="entry name" value="BPD_transp_2"/>
    <property type="match status" value="1"/>
</dbReference>
<name>C8X2A0_DESRD</name>
<dbReference type="eggNOG" id="COG4177">
    <property type="taxonomic scope" value="Bacteria"/>
</dbReference>
<accession>C8X2A0</accession>
<dbReference type="EMBL" id="CP001734">
    <property type="protein sequence ID" value="ACV68423.1"/>
    <property type="molecule type" value="Genomic_DNA"/>
</dbReference>
<dbReference type="OrthoDB" id="9780757at2"/>
<proteinExistence type="predicted"/>
<feature type="transmembrane region" description="Helical" evidence="7">
    <location>
        <begin position="62"/>
        <end position="82"/>
    </location>
</feature>
<dbReference type="AlphaFoldDB" id="C8X2A0"/>
<dbReference type="GO" id="GO:0015658">
    <property type="term" value="F:branched-chain amino acid transmembrane transporter activity"/>
    <property type="evidence" value="ECO:0007669"/>
    <property type="project" value="InterPro"/>
</dbReference>
<reference evidence="9" key="1">
    <citation type="submission" date="2009-09" db="EMBL/GenBank/DDBJ databases">
        <title>The complete chromosome of Desulfohalobium retbaense DSM 5692.</title>
        <authorList>
            <consortium name="US DOE Joint Genome Institute (JGI-PGF)"/>
            <person name="Lucas S."/>
            <person name="Copeland A."/>
            <person name="Lapidus A."/>
            <person name="Glavina del Rio T."/>
            <person name="Dalin E."/>
            <person name="Tice H."/>
            <person name="Bruce D."/>
            <person name="Goodwin L."/>
            <person name="Pitluck S."/>
            <person name="Kyrpides N."/>
            <person name="Mavromatis K."/>
            <person name="Ivanova N."/>
            <person name="Mikhailova N."/>
            <person name="Munk A.C."/>
            <person name="Brettin T."/>
            <person name="Detter J.C."/>
            <person name="Han C."/>
            <person name="Tapia R."/>
            <person name="Larimer F."/>
            <person name="Land M."/>
            <person name="Hauser L."/>
            <person name="Markowitz V."/>
            <person name="Cheng J.-F."/>
            <person name="Hugenholtz P."/>
            <person name="Woyke T."/>
            <person name="Wu D."/>
            <person name="Spring S."/>
            <person name="Klenk H.-P."/>
            <person name="Eisen J.A."/>
        </authorList>
    </citation>
    <scope>NUCLEOTIDE SEQUENCE [LARGE SCALE GENOMIC DNA]</scope>
    <source>
        <strain evidence="9">DSM 5692</strain>
    </source>
</reference>
<evidence type="ECO:0000256" key="6">
    <source>
        <dbReference type="SAM" id="MobiDB-lite"/>
    </source>
</evidence>
<evidence type="ECO:0000256" key="3">
    <source>
        <dbReference type="ARBA" id="ARBA00022692"/>
    </source>
</evidence>
<reference evidence="8 9" key="2">
    <citation type="journal article" date="2010" name="Stand. Genomic Sci.">
        <title>Complete genome sequence of Desulfohalobium retbaense type strain (HR(100)).</title>
        <authorList>
            <person name="Spring S."/>
            <person name="Nolan M."/>
            <person name="Lapidus A."/>
            <person name="Glavina Del Rio T."/>
            <person name="Copeland A."/>
            <person name="Tice H."/>
            <person name="Cheng J.F."/>
            <person name="Lucas S."/>
            <person name="Land M."/>
            <person name="Chen F."/>
            <person name="Bruce D."/>
            <person name="Goodwin L."/>
            <person name="Pitluck S."/>
            <person name="Ivanova N."/>
            <person name="Mavromatis K."/>
            <person name="Mikhailova N."/>
            <person name="Pati A."/>
            <person name="Chen A."/>
            <person name="Palaniappan K."/>
            <person name="Hauser L."/>
            <person name="Chang Y.J."/>
            <person name="Jeffries C.D."/>
            <person name="Munk C."/>
            <person name="Kiss H."/>
            <person name="Chain P."/>
            <person name="Han C."/>
            <person name="Brettin T."/>
            <person name="Detter J.C."/>
            <person name="Schuler E."/>
            <person name="Goker M."/>
            <person name="Rohde M."/>
            <person name="Bristow J."/>
            <person name="Eisen J.A."/>
            <person name="Markowitz V."/>
            <person name="Hugenholtz P."/>
            <person name="Kyrpides N.C."/>
            <person name="Klenk H.P."/>
        </authorList>
    </citation>
    <scope>NUCLEOTIDE SEQUENCE [LARGE SCALE GENOMIC DNA]</scope>
    <source>
        <strain evidence="8 9">DSM 5692</strain>
    </source>
</reference>
<keyword evidence="9" id="KW-1185">Reference proteome</keyword>
<feature type="transmembrane region" description="Helical" evidence="7">
    <location>
        <begin position="6"/>
        <end position="26"/>
    </location>
</feature>
<dbReference type="InterPro" id="IPR001851">
    <property type="entry name" value="ABC_transp_permease"/>
</dbReference>
<dbReference type="CDD" id="cd06581">
    <property type="entry name" value="TM_PBP1_LivM_like"/>
    <property type="match status" value="1"/>
</dbReference>
<evidence type="ECO:0000256" key="7">
    <source>
        <dbReference type="SAM" id="Phobius"/>
    </source>
</evidence>
<dbReference type="HOGENOM" id="CLU_031365_1_2_7"/>
<dbReference type="Proteomes" id="UP000001052">
    <property type="component" value="Chromosome"/>
</dbReference>
<feature type="transmembrane region" description="Helical" evidence="7">
    <location>
        <begin position="213"/>
        <end position="240"/>
    </location>
</feature>
<dbReference type="RefSeq" id="WP_015751574.1">
    <property type="nucleotide sequence ID" value="NC_013223.1"/>
</dbReference>
<feature type="compositionally biased region" description="Basic residues" evidence="6">
    <location>
        <begin position="278"/>
        <end position="288"/>
    </location>
</feature>
<dbReference type="KEGG" id="drt:Dret_1135"/>
<evidence type="ECO:0000256" key="4">
    <source>
        <dbReference type="ARBA" id="ARBA00022989"/>
    </source>
</evidence>
<feature type="transmembrane region" description="Helical" evidence="7">
    <location>
        <begin position="89"/>
        <end position="109"/>
    </location>
</feature>
<dbReference type="PANTHER" id="PTHR30482">
    <property type="entry name" value="HIGH-AFFINITY BRANCHED-CHAIN AMINO ACID TRANSPORT SYSTEM PERMEASE"/>
    <property type="match status" value="1"/>
</dbReference>
<dbReference type="PANTHER" id="PTHR30482:SF10">
    <property type="entry name" value="HIGH-AFFINITY BRANCHED-CHAIN AMINO ACID TRANSPORT PROTEIN BRAE"/>
    <property type="match status" value="1"/>
</dbReference>
<comment type="subcellular location">
    <subcellularLocation>
        <location evidence="1">Cell membrane</location>
        <topology evidence="1">Multi-pass membrane protein</topology>
    </subcellularLocation>
</comment>
<feature type="transmembrane region" description="Helical" evidence="7">
    <location>
        <begin position="252"/>
        <end position="271"/>
    </location>
</feature>
<evidence type="ECO:0000313" key="8">
    <source>
        <dbReference type="EMBL" id="ACV68423.1"/>
    </source>
</evidence>
<feature type="transmembrane region" description="Helical" evidence="7">
    <location>
        <begin position="129"/>
        <end position="147"/>
    </location>
</feature>
<evidence type="ECO:0000256" key="1">
    <source>
        <dbReference type="ARBA" id="ARBA00004651"/>
    </source>
</evidence>
<keyword evidence="5 7" id="KW-0472">Membrane</keyword>
<organism evidence="8 9">
    <name type="scientific">Desulfohalobium retbaense (strain ATCC 49708 / DSM 5692 / JCM 16813 / HR100)</name>
    <dbReference type="NCBI Taxonomy" id="485915"/>
    <lineage>
        <taxon>Bacteria</taxon>
        <taxon>Pseudomonadati</taxon>
        <taxon>Thermodesulfobacteriota</taxon>
        <taxon>Desulfovibrionia</taxon>
        <taxon>Desulfovibrionales</taxon>
        <taxon>Desulfohalobiaceae</taxon>
        <taxon>Desulfohalobium</taxon>
    </lineage>
</organism>
<feature type="region of interest" description="Disordered" evidence="6">
    <location>
        <begin position="276"/>
        <end position="298"/>
    </location>
</feature>